<comment type="caution">
    <text evidence="3">The sequence shown here is derived from an EMBL/GenBank/DDBJ whole genome shotgun (WGS) entry which is preliminary data.</text>
</comment>
<accession>A0A1U7IGS3</accession>
<dbReference type="AlphaFoldDB" id="A0A1U7IGS3"/>
<dbReference type="PRINTS" id="PR01217">
    <property type="entry name" value="PRICHEXTENSN"/>
</dbReference>
<feature type="compositionally biased region" description="Low complexity" evidence="1">
    <location>
        <begin position="43"/>
        <end position="56"/>
    </location>
</feature>
<organism evidence="3 4">
    <name type="scientific">[Phormidium ambiguum] IAM M-71</name>
    <dbReference type="NCBI Taxonomy" id="454136"/>
    <lineage>
        <taxon>Bacteria</taxon>
        <taxon>Bacillati</taxon>
        <taxon>Cyanobacteriota</taxon>
        <taxon>Cyanophyceae</taxon>
        <taxon>Oscillatoriophycideae</taxon>
        <taxon>Aerosakkonematales</taxon>
        <taxon>Aerosakkonemataceae</taxon>
        <taxon>Floridanema</taxon>
    </lineage>
</organism>
<dbReference type="STRING" id="454136.NIES2119_18230"/>
<protein>
    <recommendedName>
        <fullName evidence="5">Conjugal transfer protein TrbI</fullName>
    </recommendedName>
</protein>
<dbReference type="RefSeq" id="WP_073594920.1">
    <property type="nucleotide sequence ID" value="NZ_MRCE01000017.1"/>
</dbReference>
<gene>
    <name evidence="3" type="ORF">NIES2119_18230</name>
</gene>
<feature type="region of interest" description="Disordered" evidence="1">
    <location>
        <begin position="311"/>
        <end position="401"/>
    </location>
</feature>
<feature type="region of interest" description="Disordered" evidence="1">
    <location>
        <begin position="162"/>
        <end position="275"/>
    </location>
</feature>
<evidence type="ECO:0000256" key="1">
    <source>
        <dbReference type="SAM" id="MobiDB-lite"/>
    </source>
</evidence>
<evidence type="ECO:0000256" key="2">
    <source>
        <dbReference type="SAM" id="Phobius"/>
    </source>
</evidence>
<evidence type="ECO:0000313" key="3">
    <source>
        <dbReference type="EMBL" id="OKH36238.1"/>
    </source>
</evidence>
<feature type="compositionally biased region" description="Pro residues" evidence="1">
    <location>
        <begin position="177"/>
        <end position="193"/>
    </location>
</feature>
<proteinExistence type="predicted"/>
<keyword evidence="2" id="KW-0812">Transmembrane</keyword>
<feature type="compositionally biased region" description="Polar residues" evidence="1">
    <location>
        <begin position="418"/>
        <end position="430"/>
    </location>
</feature>
<feature type="region of interest" description="Disordered" evidence="1">
    <location>
        <begin position="415"/>
        <end position="435"/>
    </location>
</feature>
<dbReference type="EMBL" id="MRCE01000017">
    <property type="protein sequence ID" value="OKH36238.1"/>
    <property type="molecule type" value="Genomic_DNA"/>
</dbReference>
<reference evidence="3 4" key="1">
    <citation type="submission" date="2016-11" db="EMBL/GenBank/DDBJ databases">
        <title>Draft Genome Sequences of Nine Cyanobacterial Strains from Diverse Habitats.</title>
        <authorList>
            <person name="Zhu T."/>
            <person name="Hou S."/>
            <person name="Lu X."/>
            <person name="Hess W.R."/>
        </authorList>
    </citation>
    <scope>NUCLEOTIDE SEQUENCE [LARGE SCALE GENOMIC DNA]</scope>
    <source>
        <strain evidence="3 4">IAM M-71</strain>
    </source>
</reference>
<feature type="compositionally biased region" description="Low complexity" evidence="1">
    <location>
        <begin position="382"/>
        <end position="393"/>
    </location>
</feature>
<dbReference type="Proteomes" id="UP000185860">
    <property type="component" value="Unassembled WGS sequence"/>
</dbReference>
<sequence>MSATKSPKNYEFDDEPDAIEESGNGLFPNSNGHRIYEANFPTNSNNSQVVNNNDSQISRNDELEFAGYDEETDELLASEYKIKQENEQAEIRPVSEKPSVRMFSVLTGTGVVLGTFGFLWFTFFAPKPVRQQAKTSTPEVTPSSPNDESAELKSRLAFQDQQRTLEAQPPTPKERPTPTPTATPAPAPKPTPKAVPVARTPEPPRRVQNFNPPPPPPRPAPLPPPPPRIIQAVAPPLPPTPPPPPPPPLPSKPSPPLRPTQSPPPPAEKVDPYERWAKLASLGQSRGEIADAPAIESAVASNLVASPSTPPTLAIAPTEGSNIAPPTTPTYSAQTPIVTASTTPASSPGAIVISPTLPPTTPITTPAATSMPFPQDQQPLSPQNTQPTQVNPQYTHPSATPTAEPEIASATIGDTRLADSNPSTTSSGMSTGEIGILNRTPINQNTNIDIATKEIAIGSSAKAKVIVPMIWDEAGQSPTGGRFAVQLTEDIKATDGAVALPSGTVLITEVQNVTRSNRLVSQSVVALVYPDSSGRIHQVPIPPGNLLIRGEDNQPLIAEGLFDRGSEIAKTDVLVGVLSSLGRVGEIINRPTQEVFSQQSGYFGSTTIQTTSKRRPSVLAAALEGFFTPAAERLRERSDRATQELLKRGNVAIVPEGTEVSVFVNSFVSLRR</sequence>
<dbReference type="OrthoDB" id="508213at2"/>
<feature type="compositionally biased region" description="Pro residues" evidence="1">
    <location>
        <begin position="211"/>
        <end position="228"/>
    </location>
</feature>
<evidence type="ECO:0008006" key="5">
    <source>
        <dbReference type="Google" id="ProtNLM"/>
    </source>
</evidence>
<feature type="compositionally biased region" description="Low complexity" evidence="1">
    <location>
        <begin position="362"/>
        <end position="372"/>
    </location>
</feature>
<feature type="compositionally biased region" description="Pro residues" evidence="1">
    <location>
        <begin position="235"/>
        <end position="267"/>
    </location>
</feature>
<keyword evidence="2" id="KW-0472">Membrane</keyword>
<feature type="transmembrane region" description="Helical" evidence="2">
    <location>
        <begin position="102"/>
        <end position="125"/>
    </location>
</feature>
<name>A0A1U7IGS3_9CYAN</name>
<feature type="region of interest" description="Disordered" evidence="1">
    <location>
        <begin position="1"/>
        <end position="58"/>
    </location>
</feature>
<evidence type="ECO:0000313" key="4">
    <source>
        <dbReference type="Proteomes" id="UP000185860"/>
    </source>
</evidence>
<keyword evidence="2" id="KW-1133">Transmembrane helix</keyword>
<feature type="compositionally biased region" description="Polar residues" evidence="1">
    <location>
        <begin position="319"/>
        <end position="346"/>
    </location>
</feature>